<dbReference type="Pfam" id="PF15809">
    <property type="entry name" value="STG"/>
    <property type="match status" value="1"/>
</dbReference>
<feature type="compositionally biased region" description="Low complexity" evidence="1">
    <location>
        <begin position="47"/>
        <end position="56"/>
    </location>
</feature>
<keyword evidence="2" id="KW-0732">Signal</keyword>
<feature type="region of interest" description="Disordered" evidence="1">
    <location>
        <begin position="47"/>
        <end position="109"/>
    </location>
</feature>
<dbReference type="AlphaFoldDB" id="A0A6P3GXT8"/>
<dbReference type="GO" id="GO:0030198">
    <property type="term" value="P:extracellular matrix organization"/>
    <property type="evidence" value="ECO:0007669"/>
    <property type="project" value="TreeGrafter"/>
</dbReference>
<dbReference type="Proteomes" id="UP000515208">
    <property type="component" value="Unplaced"/>
</dbReference>
<accession>A0A6P3GXT8</accession>
<feature type="region of interest" description="Disordered" evidence="1">
    <location>
        <begin position="151"/>
        <end position="175"/>
    </location>
</feature>
<evidence type="ECO:0000256" key="2">
    <source>
        <dbReference type="SAM" id="SignalP"/>
    </source>
</evidence>
<name>A0A6P3GXT8_BISBB</name>
<protein>
    <submittedName>
        <fullName evidence="4">Uncharacterized protein C6orf15 homolog</fullName>
    </submittedName>
</protein>
<dbReference type="KEGG" id="bbis:104983477"/>
<reference evidence="4" key="1">
    <citation type="submission" date="2025-08" db="UniProtKB">
        <authorList>
            <consortium name="RefSeq"/>
        </authorList>
    </citation>
    <scope>IDENTIFICATION</scope>
    <source>
        <tissue evidence="4">Blood</tissue>
    </source>
</reference>
<evidence type="ECO:0000313" key="4">
    <source>
        <dbReference type="RefSeq" id="XP_010831215.1"/>
    </source>
</evidence>
<evidence type="ECO:0000313" key="3">
    <source>
        <dbReference type="Proteomes" id="UP000515208"/>
    </source>
</evidence>
<keyword evidence="3" id="KW-1185">Reference proteome</keyword>
<dbReference type="PANTHER" id="PTHR15817:SF2">
    <property type="entry name" value="SIMILAR TO RIKEN CDNA 2300002M23"/>
    <property type="match status" value="1"/>
</dbReference>
<feature type="signal peptide" evidence="2">
    <location>
        <begin position="1"/>
        <end position="26"/>
    </location>
</feature>
<gene>
    <name evidence="4" type="primary">LOC104983477</name>
</gene>
<dbReference type="InterPro" id="IPR026135">
    <property type="entry name" value="C6orf15"/>
</dbReference>
<feature type="chain" id="PRO_5027968784" evidence="2">
    <location>
        <begin position="27"/>
        <end position="360"/>
    </location>
</feature>
<organism evidence="3 4">
    <name type="scientific">Bison bison bison</name>
    <name type="common">North American plains bison</name>
    <dbReference type="NCBI Taxonomy" id="43346"/>
    <lineage>
        <taxon>Eukaryota</taxon>
        <taxon>Metazoa</taxon>
        <taxon>Chordata</taxon>
        <taxon>Craniata</taxon>
        <taxon>Vertebrata</taxon>
        <taxon>Euteleostomi</taxon>
        <taxon>Mammalia</taxon>
        <taxon>Eutheria</taxon>
        <taxon>Laurasiatheria</taxon>
        <taxon>Artiodactyla</taxon>
        <taxon>Ruminantia</taxon>
        <taxon>Pecora</taxon>
        <taxon>Bovidae</taxon>
        <taxon>Bovinae</taxon>
        <taxon>Bison</taxon>
    </lineage>
</organism>
<dbReference type="OrthoDB" id="9446516at2759"/>
<sequence>MQGCVVGKRAPLGLLLVCLHLPGLLARSIGVMEEKVPRDLGISLPLLGPSPLTGPSNAEHPQPKPAPGPNDLARAALKPNPSPPHGSQPVGGPGVQGWPRSGGLLSMDSWPSEDPWPMLAAVVEDHVGEVLPGELSYLSRVAALPVGSRPWPAGPSAHPGDPSPESSLFHRDSESRRPFRPNVLGSLGDILARSPLWALINRIRRPLLPGHPWGTLNPSTSWGGGGPGSGWGTRPMPYPVGIWGNTHQYPSTSWGNIPLYPGINQFPPRVLRPPGSSWSIPAGFPSPQNPGFQFYVQNLLILFSRRPGSVGAYGALGSLPDLCHFLEKDIGEKFTLLLLHSHPCTCILTFHSDDGRCPPG</sequence>
<dbReference type="GO" id="GO:0031012">
    <property type="term" value="C:extracellular matrix"/>
    <property type="evidence" value="ECO:0007669"/>
    <property type="project" value="TreeGrafter"/>
</dbReference>
<dbReference type="RefSeq" id="XP_010831215.1">
    <property type="nucleotide sequence ID" value="XM_010832913.1"/>
</dbReference>
<dbReference type="GeneID" id="104983477"/>
<evidence type="ECO:0000256" key="1">
    <source>
        <dbReference type="SAM" id="MobiDB-lite"/>
    </source>
</evidence>
<proteinExistence type="predicted"/>
<dbReference type="PANTHER" id="PTHR15817">
    <property type="entry name" value="STG PROTEIN"/>
    <property type="match status" value="1"/>
</dbReference>